<keyword evidence="1" id="KW-0472">Membrane</keyword>
<feature type="transmembrane region" description="Helical" evidence="1">
    <location>
        <begin position="12"/>
        <end position="29"/>
    </location>
</feature>
<sequence length="125" mass="14037">EIPLDKKIIDKVNFLQFLFTIYQVTVAVAKNANKMDKLMNKLSRKKQEWKINCINTDFDTLTISNTAKKLVLLQAITLSTPSSLPSSDNTTDSLKHVFATSTILLTPERLPISADDDDLISNIQI</sequence>
<accession>A0ABN7VG77</accession>
<keyword evidence="3" id="KW-1185">Reference proteome</keyword>
<gene>
    <name evidence="2" type="ORF">GMARGA_LOCUS18117</name>
</gene>
<evidence type="ECO:0000256" key="1">
    <source>
        <dbReference type="SAM" id="Phobius"/>
    </source>
</evidence>
<protein>
    <submittedName>
        <fullName evidence="2">15329_t:CDS:1</fullName>
    </submittedName>
</protein>
<keyword evidence="1" id="KW-1133">Transmembrane helix</keyword>
<name>A0ABN7VG77_GIGMA</name>
<dbReference type="EMBL" id="CAJVQB010014226">
    <property type="protein sequence ID" value="CAG8767141.1"/>
    <property type="molecule type" value="Genomic_DNA"/>
</dbReference>
<dbReference type="Proteomes" id="UP000789901">
    <property type="component" value="Unassembled WGS sequence"/>
</dbReference>
<comment type="caution">
    <text evidence="2">The sequence shown here is derived from an EMBL/GenBank/DDBJ whole genome shotgun (WGS) entry which is preliminary data.</text>
</comment>
<reference evidence="2 3" key="1">
    <citation type="submission" date="2021-06" db="EMBL/GenBank/DDBJ databases">
        <authorList>
            <person name="Kallberg Y."/>
            <person name="Tangrot J."/>
            <person name="Rosling A."/>
        </authorList>
    </citation>
    <scope>NUCLEOTIDE SEQUENCE [LARGE SCALE GENOMIC DNA]</scope>
    <source>
        <strain evidence="2 3">120-4 pot B 10/14</strain>
    </source>
</reference>
<evidence type="ECO:0000313" key="3">
    <source>
        <dbReference type="Proteomes" id="UP000789901"/>
    </source>
</evidence>
<keyword evidence="1" id="KW-0812">Transmembrane</keyword>
<feature type="non-terminal residue" evidence="2">
    <location>
        <position position="1"/>
    </location>
</feature>
<proteinExistence type="predicted"/>
<evidence type="ECO:0000313" key="2">
    <source>
        <dbReference type="EMBL" id="CAG8767141.1"/>
    </source>
</evidence>
<organism evidence="2 3">
    <name type="scientific">Gigaspora margarita</name>
    <dbReference type="NCBI Taxonomy" id="4874"/>
    <lineage>
        <taxon>Eukaryota</taxon>
        <taxon>Fungi</taxon>
        <taxon>Fungi incertae sedis</taxon>
        <taxon>Mucoromycota</taxon>
        <taxon>Glomeromycotina</taxon>
        <taxon>Glomeromycetes</taxon>
        <taxon>Diversisporales</taxon>
        <taxon>Gigasporaceae</taxon>
        <taxon>Gigaspora</taxon>
    </lineage>
</organism>